<feature type="compositionally biased region" description="Acidic residues" evidence="1">
    <location>
        <begin position="130"/>
        <end position="146"/>
    </location>
</feature>
<dbReference type="EMBL" id="JXTC01000172">
    <property type="protein sequence ID" value="PON83820.1"/>
    <property type="molecule type" value="Genomic_DNA"/>
</dbReference>
<accession>A0A2P5EE54</accession>
<dbReference type="OrthoDB" id="10425122at2759"/>
<dbReference type="InParanoid" id="A0A2P5EE54"/>
<feature type="region of interest" description="Disordered" evidence="1">
    <location>
        <begin position="99"/>
        <end position="163"/>
    </location>
</feature>
<protein>
    <submittedName>
        <fullName evidence="2">Uncharacterized protein</fullName>
    </submittedName>
</protein>
<evidence type="ECO:0000313" key="2">
    <source>
        <dbReference type="EMBL" id="PON83820.1"/>
    </source>
</evidence>
<evidence type="ECO:0000256" key="1">
    <source>
        <dbReference type="SAM" id="MobiDB-lite"/>
    </source>
</evidence>
<organism evidence="2 3">
    <name type="scientific">Trema orientale</name>
    <name type="common">Charcoal tree</name>
    <name type="synonym">Celtis orientalis</name>
    <dbReference type="NCBI Taxonomy" id="63057"/>
    <lineage>
        <taxon>Eukaryota</taxon>
        <taxon>Viridiplantae</taxon>
        <taxon>Streptophyta</taxon>
        <taxon>Embryophyta</taxon>
        <taxon>Tracheophyta</taxon>
        <taxon>Spermatophyta</taxon>
        <taxon>Magnoliopsida</taxon>
        <taxon>eudicotyledons</taxon>
        <taxon>Gunneridae</taxon>
        <taxon>Pentapetalae</taxon>
        <taxon>rosids</taxon>
        <taxon>fabids</taxon>
        <taxon>Rosales</taxon>
        <taxon>Cannabaceae</taxon>
        <taxon>Trema</taxon>
    </lineage>
</organism>
<gene>
    <name evidence="2" type="ORF">TorRG33x02_203710</name>
</gene>
<comment type="caution">
    <text evidence="2">The sequence shown here is derived from an EMBL/GenBank/DDBJ whole genome shotgun (WGS) entry which is preliminary data.</text>
</comment>
<feature type="compositionally biased region" description="Gly residues" evidence="1">
    <location>
        <begin position="120"/>
        <end position="129"/>
    </location>
</feature>
<evidence type="ECO:0000313" key="3">
    <source>
        <dbReference type="Proteomes" id="UP000237000"/>
    </source>
</evidence>
<sequence>MQTVIDHHELVVVVPIKPLLLSNVLQLHVTELHPWLQHLHHLLMDPTRIVYHEMRSGSEQSHMVSQPLPHPLGAQAPVQRRPTVQIVVLRLGAENGGVQASGGLRQSLNPVGEVEVPVTGAGGGGGGGEGEGDGDSDGDGDEEEETTTSFWSRDTGKEEEETRSLVAVGVGVVIVATLEMQTRRSEVEMVKREGRN</sequence>
<feature type="compositionally biased region" description="Basic and acidic residues" evidence="1">
    <location>
        <begin position="154"/>
        <end position="163"/>
    </location>
</feature>
<proteinExistence type="predicted"/>
<dbReference type="AlphaFoldDB" id="A0A2P5EE54"/>
<name>A0A2P5EE54_TREOI</name>
<keyword evidence="3" id="KW-1185">Reference proteome</keyword>
<reference evidence="3" key="1">
    <citation type="submission" date="2016-06" db="EMBL/GenBank/DDBJ databases">
        <title>Parallel loss of symbiosis genes in relatives of nitrogen-fixing non-legume Parasponia.</title>
        <authorList>
            <person name="Van Velzen R."/>
            <person name="Holmer R."/>
            <person name="Bu F."/>
            <person name="Rutten L."/>
            <person name="Van Zeijl A."/>
            <person name="Liu W."/>
            <person name="Santuari L."/>
            <person name="Cao Q."/>
            <person name="Sharma T."/>
            <person name="Shen D."/>
            <person name="Roswanjaya Y."/>
            <person name="Wardhani T."/>
            <person name="Kalhor M.S."/>
            <person name="Jansen J."/>
            <person name="Van den Hoogen J."/>
            <person name="Gungor B."/>
            <person name="Hartog M."/>
            <person name="Hontelez J."/>
            <person name="Verver J."/>
            <person name="Yang W.-C."/>
            <person name="Schijlen E."/>
            <person name="Repin R."/>
            <person name="Schilthuizen M."/>
            <person name="Schranz E."/>
            <person name="Heidstra R."/>
            <person name="Miyata K."/>
            <person name="Fedorova E."/>
            <person name="Kohlen W."/>
            <person name="Bisseling T."/>
            <person name="Smit S."/>
            <person name="Geurts R."/>
        </authorList>
    </citation>
    <scope>NUCLEOTIDE SEQUENCE [LARGE SCALE GENOMIC DNA]</scope>
    <source>
        <strain evidence="3">cv. RG33-2</strain>
    </source>
</reference>
<dbReference type="Proteomes" id="UP000237000">
    <property type="component" value="Unassembled WGS sequence"/>
</dbReference>